<dbReference type="Pfam" id="PF01190">
    <property type="entry name" value="Pollen_Ole_e_1"/>
    <property type="match status" value="1"/>
</dbReference>
<dbReference type="Gramene" id="OE9A065709T1">
    <property type="protein sequence ID" value="OE9A065709C1"/>
    <property type="gene ID" value="OE9A065709"/>
</dbReference>
<dbReference type="GO" id="GO:0071944">
    <property type="term" value="C:cell periphery"/>
    <property type="evidence" value="ECO:0007669"/>
    <property type="project" value="TreeGrafter"/>
</dbReference>
<feature type="signal peptide" evidence="3">
    <location>
        <begin position="1"/>
        <end position="23"/>
    </location>
</feature>
<name>A0A8S0V4R6_OLEEU</name>
<evidence type="ECO:0000256" key="1">
    <source>
        <dbReference type="ARBA" id="ARBA00022729"/>
    </source>
</evidence>
<dbReference type="EMBL" id="CACTIH010009155">
    <property type="protein sequence ID" value="CAA3026243.1"/>
    <property type="molecule type" value="Genomic_DNA"/>
</dbReference>
<dbReference type="PANTHER" id="PTHR33470:SF22">
    <property type="entry name" value="POLLEN OLE E 1 ALLERGEN AND EXTENSIN FAMILY PROTEIN"/>
    <property type="match status" value="1"/>
</dbReference>
<evidence type="ECO:0000313" key="4">
    <source>
        <dbReference type="EMBL" id="CAA3026243.1"/>
    </source>
</evidence>
<accession>A0A8S0V4R6</accession>
<reference evidence="4 5" key="1">
    <citation type="submission" date="2019-12" db="EMBL/GenBank/DDBJ databases">
        <authorList>
            <person name="Alioto T."/>
            <person name="Alioto T."/>
            <person name="Gomez Garrido J."/>
        </authorList>
    </citation>
    <scope>NUCLEOTIDE SEQUENCE [LARGE SCALE GENOMIC DNA]</scope>
</reference>
<protein>
    <submittedName>
        <fullName evidence="4">Uncharacterized protein</fullName>
    </submittedName>
</protein>
<comment type="caution">
    <text evidence="4">The sequence shown here is derived from an EMBL/GenBank/DDBJ whole genome shotgun (WGS) entry which is preliminary data.</text>
</comment>
<dbReference type="OrthoDB" id="665669at2759"/>
<proteinExistence type="predicted"/>
<feature type="region of interest" description="Disordered" evidence="2">
    <location>
        <begin position="36"/>
        <end position="153"/>
    </location>
</feature>
<keyword evidence="5" id="KW-1185">Reference proteome</keyword>
<evidence type="ECO:0000313" key="5">
    <source>
        <dbReference type="Proteomes" id="UP000594638"/>
    </source>
</evidence>
<evidence type="ECO:0000256" key="3">
    <source>
        <dbReference type="SAM" id="SignalP"/>
    </source>
</evidence>
<gene>
    <name evidence="4" type="ORF">OLEA9_A065709</name>
</gene>
<dbReference type="PANTHER" id="PTHR33470">
    <property type="entry name" value="OS01G0164075 PROTEIN"/>
    <property type="match status" value="1"/>
</dbReference>
<feature type="compositionally biased region" description="Pro residues" evidence="2">
    <location>
        <begin position="56"/>
        <end position="153"/>
    </location>
</feature>
<sequence length="289" mass="30440">MALALGKVLVLLVLLSNSFTVFSDLVGVAKEPVPVHPPAPAPAPHHKGHHHHHHPPTPAPSHPPVKPPTSPPVKPPSHPPVKPPSSPPVKPPTPPVKPPTPPVKPPTPPLVKPPTSPPVKPPTPPVKPPTPPVKPPTPPPVKPPSHPPVKPPSPLPIRKAVAVQGVVYCKSCKYRGVGTLIGASPLAGALVKLQCNNTKWGLVEQTKTDKNGYFFFKPSKLTTAAFHKCKVFIISSPLPTCSVPTNMGSGAFGAILIPSRKPPVKPLPFQLFTVGPFAFEPAKKVPCHL</sequence>
<organism evidence="4 5">
    <name type="scientific">Olea europaea subsp. europaea</name>
    <dbReference type="NCBI Taxonomy" id="158383"/>
    <lineage>
        <taxon>Eukaryota</taxon>
        <taxon>Viridiplantae</taxon>
        <taxon>Streptophyta</taxon>
        <taxon>Embryophyta</taxon>
        <taxon>Tracheophyta</taxon>
        <taxon>Spermatophyta</taxon>
        <taxon>Magnoliopsida</taxon>
        <taxon>eudicotyledons</taxon>
        <taxon>Gunneridae</taxon>
        <taxon>Pentapetalae</taxon>
        <taxon>asterids</taxon>
        <taxon>lamiids</taxon>
        <taxon>Lamiales</taxon>
        <taxon>Oleaceae</taxon>
        <taxon>Oleeae</taxon>
        <taxon>Olea</taxon>
    </lineage>
</organism>
<feature type="compositionally biased region" description="Basic residues" evidence="2">
    <location>
        <begin position="44"/>
        <end position="55"/>
    </location>
</feature>
<feature type="chain" id="PRO_5035763901" evidence="3">
    <location>
        <begin position="24"/>
        <end position="289"/>
    </location>
</feature>
<keyword evidence="1 3" id="KW-0732">Signal</keyword>
<evidence type="ECO:0000256" key="2">
    <source>
        <dbReference type="SAM" id="MobiDB-lite"/>
    </source>
</evidence>
<dbReference type="AlphaFoldDB" id="A0A8S0V4R6"/>
<dbReference type="PRINTS" id="PR01217">
    <property type="entry name" value="PRICHEXTENSN"/>
</dbReference>
<dbReference type="Proteomes" id="UP000594638">
    <property type="component" value="Unassembled WGS sequence"/>
</dbReference>